<gene>
    <name evidence="2" type="ORF">M408DRAFT_331057</name>
</gene>
<evidence type="ECO:0000313" key="2">
    <source>
        <dbReference type="EMBL" id="KIM25707.1"/>
    </source>
</evidence>
<sequence length="167" mass="18248">MTRTARSTHPRAMLKDRSESRNGLDKTVKKGGAGAHSWGDVMEELEDNWDDVGEESQDNLKPETQPEITATDQKERLQPDTDNAPSDPVALPQRRSTRRRAASVSVSYTEEELETAKQFRTHVFGSGVVDLASIARTSAAVANPANRTPGARKSSKSFSSTNSFASE</sequence>
<feature type="compositionally biased region" description="Basic and acidic residues" evidence="1">
    <location>
        <begin position="13"/>
        <end position="28"/>
    </location>
</feature>
<name>A0A0C2X922_SERVB</name>
<reference evidence="3" key="2">
    <citation type="submission" date="2015-01" db="EMBL/GenBank/DDBJ databases">
        <title>Evolutionary Origins and Diversification of the Mycorrhizal Mutualists.</title>
        <authorList>
            <consortium name="DOE Joint Genome Institute"/>
            <consortium name="Mycorrhizal Genomics Consortium"/>
            <person name="Kohler A."/>
            <person name="Kuo A."/>
            <person name="Nagy L.G."/>
            <person name="Floudas D."/>
            <person name="Copeland A."/>
            <person name="Barry K.W."/>
            <person name="Cichocki N."/>
            <person name="Veneault-Fourrey C."/>
            <person name="LaButti K."/>
            <person name="Lindquist E.A."/>
            <person name="Lipzen A."/>
            <person name="Lundell T."/>
            <person name="Morin E."/>
            <person name="Murat C."/>
            <person name="Riley R."/>
            <person name="Ohm R."/>
            <person name="Sun H."/>
            <person name="Tunlid A."/>
            <person name="Henrissat B."/>
            <person name="Grigoriev I.V."/>
            <person name="Hibbett D.S."/>
            <person name="Martin F."/>
        </authorList>
    </citation>
    <scope>NUCLEOTIDE SEQUENCE [LARGE SCALE GENOMIC DNA]</scope>
    <source>
        <strain evidence="3">MAFF 305830</strain>
    </source>
</reference>
<protein>
    <recommendedName>
        <fullName evidence="4">Hyaluronan/mRNA-binding protein domain-containing protein</fullName>
    </recommendedName>
</protein>
<evidence type="ECO:0000256" key="1">
    <source>
        <dbReference type="SAM" id="MobiDB-lite"/>
    </source>
</evidence>
<dbReference type="EMBL" id="KN824312">
    <property type="protein sequence ID" value="KIM25707.1"/>
    <property type="molecule type" value="Genomic_DNA"/>
</dbReference>
<proteinExistence type="predicted"/>
<organism evidence="2 3">
    <name type="scientific">Serendipita vermifera MAFF 305830</name>
    <dbReference type="NCBI Taxonomy" id="933852"/>
    <lineage>
        <taxon>Eukaryota</taxon>
        <taxon>Fungi</taxon>
        <taxon>Dikarya</taxon>
        <taxon>Basidiomycota</taxon>
        <taxon>Agaricomycotina</taxon>
        <taxon>Agaricomycetes</taxon>
        <taxon>Sebacinales</taxon>
        <taxon>Serendipitaceae</taxon>
        <taxon>Serendipita</taxon>
    </lineage>
</organism>
<feature type="compositionally biased region" description="Acidic residues" evidence="1">
    <location>
        <begin position="41"/>
        <end position="57"/>
    </location>
</feature>
<feature type="region of interest" description="Disordered" evidence="1">
    <location>
        <begin position="1"/>
        <end position="106"/>
    </location>
</feature>
<dbReference type="OrthoDB" id="2562681at2759"/>
<evidence type="ECO:0000313" key="3">
    <source>
        <dbReference type="Proteomes" id="UP000054097"/>
    </source>
</evidence>
<feature type="region of interest" description="Disordered" evidence="1">
    <location>
        <begin position="140"/>
        <end position="167"/>
    </location>
</feature>
<dbReference type="HOGENOM" id="CLU_126710_0_0_1"/>
<dbReference type="AlphaFoldDB" id="A0A0C2X922"/>
<dbReference type="Proteomes" id="UP000054097">
    <property type="component" value="Unassembled WGS sequence"/>
</dbReference>
<accession>A0A0C2X922</accession>
<evidence type="ECO:0008006" key="4">
    <source>
        <dbReference type="Google" id="ProtNLM"/>
    </source>
</evidence>
<feature type="compositionally biased region" description="Low complexity" evidence="1">
    <location>
        <begin position="156"/>
        <end position="167"/>
    </location>
</feature>
<dbReference type="STRING" id="933852.A0A0C2X922"/>
<keyword evidence="3" id="KW-1185">Reference proteome</keyword>
<reference evidence="2 3" key="1">
    <citation type="submission" date="2014-04" db="EMBL/GenBank/DDBJ databases">
        <authorList>
            <consortium name="DOE Joint Genome Institute"/>
            <person name="Kuo A."/>
            <person name="Zuccaro A."/>
            <person name="Kohler A."/>
            <person name="Nagy L.G."/>
            <person name="Floudas D."/>
            <person name="Copeland A."/>
            <person name="Barry K.W."/>
            <person name="Cichocki N."/>
            <person name="Veneault-Fourrey C."/>
            <person name="LaButti K."/>
            <person name="Lindquist E.A."/>
            <person name="Lipzen A."/>
            <person name="Lundell T."/>
            <person name="Morin E."/>
            <person name="Murat C."/>
            <person name="Sun H."/>
            <person name="Tunlid A."/>
            <person name="Henrissat B."/>
            <person name="Grigoriev I.V."/>
            <person name="Hibbett D.S."/>
            <person name="Martin F."/>
            <person name="Nordberg H.P."/>
            <person name="Cantor M.N."/>
            <person name="Hua S.X."/>
        </authorList>
    </citation>
    <scope>NUCLEOTIDE SEQUENCE [LARGE SCALE GENOMIC DNA]</scope>
    <source>
        <strain evidence="2 3">MAFF 305830</strain>
    </source>
</reference>